<dbReference type="InterPro" id="IPR019285">
    <property type="entry name" value="DUF2336"/>
</dbReference>
<dbReference type="Proteomes" id="UP000434582">
    <property type="component" value="Unassembled WGS sequence"/>
</dbReference>
<sequence length="373" mass="41315">MTDQRLSIQDVNRLLTDPSDETRAETAEKLARQIDDTSLTDTERRMAEEILRLMARDAAVRVREALSENLKDNPLVPRDVAQALARDVDTVALPILEFSEVLTPADLIEIVRGKDESKQVAIARRKVVQADVADALVDEAGETVVEVLAGNQGADLTETSLLKIVDRYGENEGMQGSLIGREVLPITIAEKLVNQVSQAMREQLLSRHALSAEAAEDLILHSRERATIGLSTGSSEEGVQRLVRQLRQHDRLTPSIIVRAACMGDIIFLECAMAELASVTLANARMLIHDSGDLGLRGIFDQTGLPQNIYPALRAAVDTFRQTDYDGLENDRERFSRRMIERILTQYGDLGVDFESDDLEYLVGRMGQLPATL</sequence>
<dbReference type="InterPro" id="IPR014598">
    <property type="entry name" value="UCP035865"/>
</dbReference>
<accession>A0A7X1ZGE5</accession>
<keyword evidence="2" id="KW-1185">Reference proteome</keyword>
<dbReference type="PIRSF" id="PIRSF035865">
    <property type="entry name" value="UCP035865"/>
    <property type="match status" value="1"/>
</dbReference>
<dbReference type="RefSeq" id="WP_153344301.1">
    <property type="nucleotide sequence ID" value="NZ_WIVE01000034.1"/>
</dbReference>
<evidence type="ECO:0000313" key="1">
    <source>
        <dbReference type="EMBL" id="MQX37126.1"/>
    </source>
</evidence>
<evidence type="ECO:0000313" key="2">
    <source>
        <dbReference type="Proteomes" id="UP000434582"/>
    </source>
</evidence>
<dbReference type="AlphaFoldDB" id="A0A7X1ZGE5"/>
<dbReference type="EMBL" id="WIVE01000034">
    <property type="protein sequence ID" value="MQX37126.1"/>
    <property type="molecule type" value="Genomic_DNA"/>
</dbReference>
<proteinExistence type="predicted"/>
<protein>
    <submittedName>
        <fullName evidence="1">DUF2336 domain-containing protein</fullName>
    </submittedName>
</protein>
<reference evidence="1 2" key="1">
    <citation type="submission" date="2019-10" db="EMBL/GenBank/DDBJ databases">
        <title>Draft whole-genome sequence of the purple nonsulfur photosynthetic bacterium Roseospira navarrensis DSM 15114.</title>
        <authorList>
            <person name="Kyndt J.A."/>
            <person name="Meyer T.E."/>
        </authorList>
    </citation>
    <scope>NUCLEOTIDE SEQUENCE [LARGE SCALE GENOMIC DNA]</scope>
    <source>
        <strain evidence="1 2">DSM 15114</strain>
    </source>
</reference>
<comment type="caution">
    <text evidence="1">The sequence shown here is derived from an EMBL/GenBank/DDBJ whole genome shotgun (WGS) entry which is preliminary data.</text>
</comment>
<name>A0A7X1ZGE5_9PROT</name>
<organism evidence="1 2">
    <name type="scientific">Roseospira navarrensis</name>
    <dbReference type="NCBI Taxonomy" id="140058"/>
    <lineage>
        <taxon>Bacteria</taxon>
        <taxon>Pseudomonadati</taxon>
        <taxon>Pseudomonadota</taxon>
        <taxon>Alphaproteobacteria</taxon>
        <taxon>Rhodospirillales</taxon>
        <taxon>Rhodospirillaceae</taxon>
        <taxon>Roseospira</taxon>
    </lineage>
</organism>
<dbReference type="OrthoDB" id="9798569at2"/>
<dbReference type="Pfam" id="PF10098">
    <property type="entry name" value="DUF2336"/>
    <property type="match status" value="1"/>
</dbReference>
<gene>
    <name evidence="1" type="ORF">GHC57_11410</name>
</gene>